<keyword evidence="2" id="KW-1185">Reference proteome</keyword>
<reference evidence="1" key="1">
    <citation type="journal article" date="2024" name="Int. J. Syst. Evol. Microbiol.">
        <title>Pseudomonas fortuita sp. nov., isolated from the endosphere of a wild yam.</title>
        <authorList>
            <person name="Carlier A."/>
            <person name="Beaumel M."/>
            <person name="Moreau S."/>
            <person name="Acar T."/>
            <person name="Sana T.G."/>
            <person name="Cnockaert M."/>
            <person name="Vandamme P."/>
        </authorList>
    </citation>
    <scope>NUCLEOTIDE SEQUENCE</scope>
    <source>
        <strain evidence="1">GMI12077</strain>
    </source>
</reference>
<sequence>MDFTLVVSHAQGTLKLYLSTDRLQNLLRKRCQYIVSFVNPPQSQSKASVLEHHPDKWSSLQDLNVAHVTQNFDLSNVSAAMLEMRKRATRMGHKVGYKRRSAIFRLLGFLQLSTEAEQFNDTEFGPKKANSFLTKKHNAHAISFLARGAKKIEMSGSYANSLLRSVLHLSAQSQSKLMFLA</sequence>
<gene>
    <name evidence="1" type="ORF">OZ911_02075</name>
</gene>
<dbReference type="EMBL" id="CP114035">
    <property type="protein sequence ID" value="WAP64226.1"/>
    <property type="molecule type" value="Genomic_DNA"/>
</dbReference>
<evidence type="ECO:0000313" key="1">
    <source>
        <dbReference type="EMBL" id="WAP64226.1"/>
    </source>
</evidence>
<name>A0ACD4P820_9PSED</name>
<evidence type="ECO:0000313" key="2">
    <source>
        <dbReference type="Proteomes" id="UP001163982"/>
    </source>
</evidence>
<organism evidence="1 2">
    <name type="scientific">Pseudomonas fortuita</name>
    <dbReference type="NCBI Taxonomy" id="3233375"/>
    <lineage>
        <taxon>Bacteria</taxon>
        <taxon>Pseudomonadati</taxon>
        <taxon>Pseudomonadota</taxon>
        <taxon>Gammaproteobacteria</taxon>
        <taxon>Pseudomonadales</taxon>
        <taxon>Pseudomonadaceae</taxon>
        <taxon>Pseudomonas</taxon>
    </lineage>
</organism>
<dbReference type="Proteomes" id="UP001163982">
    <property type="component" value="Chromosome"/>
</dbReference>
<accession>A0ACD4P820</accession>
<proteinExistence type="predicted"/>
<protein>
    <submittedName>
        <fullName evidence="1">Uncharacterized protein</fullName>
    </submittedName>
</protein>